<organism evidence="1 2">
    <name type="scientific">Araneus ventricosus</name>
    <name type="common">Orbweaver spider</name>
    <name type="synonym">Epeira ventricosa</name>
    <dbReference type="NCBI Taxonomy" id="182803"/>
    <lineage>
        <taxon>Eukaryota</taxon>
        <taxon>Metazoa</taxon>
        <taxon>Ecdysozoa</taxon>
        <taxon>Arthropoda</taxon>
        <taxon>Chelicerata</taxon>
        <taxon>Arachnida</taxon>
        <taxon>Araneae</taxon>
        <taxon>Araneomorphae</taxon>
        <taxon>Entelegynae</taxon>
        <taxon>Araneoidea</taxon>
        <taxon>Araneidae</taxon>
        <taxon>Araneus</taxon>
    </lineage>
</organism>
<dbReference type="Proteomes" id="UP000499080">
    <property type="component" value="Unassembled WGS sequence"/>
</dbReference>
<dbReference type="EMBL" id="BGPR01013282">
    <property type="protein sequence ID" value="GBN59960.1"/>
    <property type="molecule type" value="Genomic_DNA"/>
</dbReference>
<keyword evidence="2" id="KW-1185">Reference proteome</keyword>
<evidence type="ECO:0000313" key="2">
    <source>
        <dbReference type="Proteomes" id="UP000499080"/>
    </source>
</evidence>
<evidence type="ECO:0000313" key="1">
    <source>
        <dbReference type="EMBL" id="GBN59960.1"/>
    </source>
</evidence>
<protein>
    <submittedName>
        <fullName evidence="1">Uncharacterized protein</fullName>
    </submittedName>
</protein>
<proteinExistence type="predicted"/>
<name>A0A4Y2QAN6_ARAVE</name>
<accession>A0A4Y2QAN6</accession>
<sequence>MKLKHSSSSFHTIIVIRIQLRARRVLGSKPDSTLHVLLVHVKYDLVGQTCSLWCGAEIWRLMSILLSNCSAEEDRGVTAALQAGFSDESLTADATELLDLEVSNKLHSSTSLDTSSTIKKIF</sequence>
<dbReference type="AlphaFoldDB" id="A0A4Y2QAN6"/>
<reference evidence="1 2" key="1">
    <citation type="journal article" date="2019" name="Sci. Rep.">
        <title>Orb-weaving spider Araneus ventricosus genome elucidates the spidroin gene catalogue.</title>
        <authorList>
            <person name="Kono N."/>
            <person name="Nakamura H."/>
            <person name="Ohtoshi R."/>
            <person name="Moran D.A.P."/>
            <person name="Shinohara A."/>
            <person name="Yoshida Y."/>
            <person name="Fujiwara M."/>
            <person name="Mori M."/>
            <person name="Tomita M."/>
            <person name="Arakawa K."/>
        </authorList>
    </citation>
    <scope>NUCLEOTIDE SEQUENCE [LARGE SCALE GENOMIC DNA]</scope>
</reference>
<comment type="caution">
    <text evidence="1">The sequence shown here is derived from an EMBL/GenBank/DDBJ whole genome shotgun (WGS) entry which is preliminary data.</text>
</comment>
<gene>
    <name evidence="1" type="ORF">AVEN_164464_1</name>
</gene>